<proteinExistence type="predicted"/>
<keyword evidence="1" id="KW-1133">Transmembrane helix</keyword>
<dbReference type="Pfam" id="PF20589">
    <property type="entry name" value="DUF6790"/>
    <property type="match status" value="1"/>
</dbReference>
<evidence type="ECO:0000313" key="2">
    <source>
        <dbReference type="EMBL" id="CAB4816301.1"/>
    </source>
</evidence>
<feature type="transmembrane region" description="Helical" evidence="1">
    <location>
        <begin position="132"/>
        <end position="153"/>
    </location>
</feature>
<reference evidence="2" key="1">
    <citation type="submission" date="2020-05" db="EMBL/GenBank/DDBJ databases">
        <authorList>
            <person name="Chiriac C."/>
            <person name="Salcher M."/>
            <person name="Ghai R."/>
            <person name="Kavagutti S V."/>
        </authorList>
    </citation>
    <scope>NUCLEOTIDE SEQUENCE</scope>
</reference>
<protein>
    <submittedName>
        <fullName evidence="2">Unannotated protein</fullName>
    </submittedName>
</protein>
<feature type="transmembrane region" description="Helical" evidence="1">
    <location>
        <begin position="102"/>
        <end position="120"/>
    </location>
</feature>
<sequence>MRIKIYSFILPGLLALAWIFTLAGVVPFGGTSGESKATSAILWMLFMAGCVLISYAWLHSIAAKWMAASIGRTTNAFQYQLAFVCLGLGISCFYATNNEAQSWVTVSIPVIAFFFLSGIKHIVDIVKSKDQLLINVLVTIWDLGMSISLLALLPTMIHATA</sequence>
<feature type="transmembrane region" description="Helical" evidence="1">
    <location>
        <begin position="7"/>
        <end position="28"/>
    </location>
</feature>
<feature type="transmembrane region" description="Helical" evidence="1">
    <location>
        <begin position="79"/>
        <end position="96"/>
    </location>
</feature>
<organism evidence="2">
    <name type="scientific">freshwater metagenome</name>
    <dbReference type="NCBI Taxonomy" id="449393"/>
    <lineage>
        <taxon>unclassified sequences</taxon>
        <taxon>metagenomes</taxon>
        <taxon>ecological metagenomes</taxon>
    </lineage>
</organism>
<dbReference type="EMBL" id="CAFBLT010000001">
    <property type="protein sequence ID" value="CAB4875827.1"/>
    <property type="molecule type" value="Genomic_DNA"/>
</dbReference>
<feature type="transmembrane region" description="Helical" evidence="1">
    <location>
        <begin position="40"/>
        <end position="58"/>
    </location>
</feature>
<evidence type="ECO:0000313" key="3">
    <source>
        <dbReference type="EMBL" id="CAB4875827.1"/>
    </source>
</evidence>
<evidence type="ECO:0000313" key="4">
    <source>
        <dbReference type="EMBL" id="CAB5029123.1"/>
    </source>
</evidence>
<dbReference type="InterPro" id="IPR046740">
    <property type="entry name" value="DUF6790"/>
</dbReference>
<name>A0A6J6Z3B3_9ZZZZ</name>
<keyword evidence="1" id="KW-0472">Membrane</keyword>
<gene>
    <name evidence="2" type="ORF">UFOPK3164_00086</name>
    <name evidence="3" type="ORF">UFOPK3427_01120</name>
    <name evidence="4" type="ORF">UFOPK4112_01458</name>
</gene>
<dbReference type="EMBL" id="CAFABE010000002">
    <property type="protein sequence ID" value="CAB4816301.1"/>
    <property type="molecule type" value="Genomic_DNA"/>
</dbReference>
<dbReference type="EMBL" id="CAFBPM010000016">
    <property type="protein sequence ID" value="CAB5029123.1"/>
    <property type="molecule type" value="Genomic_DNA"/>
</dbReference>
<accession>A0A6J6Z3B3</accession>
<evidence type="ECO:0000256" key="1">
    <source>
        <dbReference type="SAM" id="Phobius"/>
    </source>
</evidence>
<keyword evidence="1" id="KW-0812">Transmembrane</keyword>
<dbReference type="AlphaFoldDB" id="A0A6J6Z3B3"/>